<protein>
    <submittedName>
        <fullName evidence="1">Uncharacterized protein</fullName>
    </submittedName>
</protein>
<dbReference type="AlphaFoldDB" id="A0A0J9EQH5"/>
<proteinExistence type="predicted"/>
<reference evidence="1" key="1">
    <citation type="submission" date="2010-03" db="EMBL/GenBank/DDBJ databases">
        <title>Annotation of Blastomyces dermatitidis strain ATCC 18188.</title>
        <authorList>
            <consortium name="The Broad Institute Genome Sequencing Platform"/>
            <consortium name="Broad Institute Genome Sequencing Center for Infectious Disease."/>
            <person name="Cuomo C."/>
            <person name="Klein B."/>
            <person name="Sullivan T."/>
            <person name="Heitman J."/>
            <person name="Young S."/>
            <person name="Zeng Q."/>
            <person name="Gargeya S."/>
            <person name="Alvarado L."/>
            <person name="Berlin A.M."/>
            <person name="Chapman S.B."/>
            <person name="Chen Z."/>
            <person name="Freedman E."/>
            <person name="Gellesch M."/>
            <person name="Goldberg J."/>
            <person name="Griggs A."/>
            <person name="Gujja S."/>
            <person name="Heilman E."/>
            <person name="Heiman D."/>
            <person name="Howarth C."/>
            <person name="Mehta T."/>
            <person name="Neiman D."/>
            <person name="Pearson M."/>
            <person name="Roberts A."/>
            <person name="Saif S."/>
            <person name="Shea T."/>
            <person name="Shenoy N."/>
            <person name="Sisk P."/>
            <person name="Stolte C."/>
            <person name="Sykes S."/>
            <person name="White J."/>
            <person name="Yandava C."/>
            <person name="Haas B."/>
            <person name="Nusbaum C."/>
            <person name="Birren B."/>
        </authorList>
    </citation>
    <scope>NUCLEOTIDE SEQUENCE</scope>
    <source>
        <strain evidence="1">ATCC 18188</strain>
    </source>
</reference>
<dbReference type="Proteomes" id="UP000007802">
    <property type="component" value="Unassembled WGS sequence"/>
</dbReference>
<gene>
    <name evidence="1" type="ORF">BDDG_12725</name>
</gene>
<accession>A0A0J9EQH5</accession>
<evidence type="ECO:0000313" key="1">
    <source>
        <dbReference type="EMBL" id="KMW68302.1"/>
    </source>
</evidence>
<organism evidence="1">
    <name type="scientific">Ajellomyces dermatitidis (strain ATCC 18188 / CBS 674.68)</name>
    <name type="common">Blastomyces dermatitidis</name>
    <dbReference type="NCBI Taxonomy" id="653446"/>
    <lineage>
        <taxon>Eukaryota</taxon>
        <taxon>Fungi</taxon>
        <taxon>Dikarya</taxon>
        <taxon>Ascomycota</taxon>
        <taxon>Pezizomycotina</taxon>
        <taxon>Eurotiomycetes</taxon>
        <taxon>Eurotiomycetidae</taxon>
        <taxon>Onygenales</taxon>
        <taxon>Ajellomycetaceae</taxon>
        <taxon>Blastomyces</taxon>
    </lineage>
</organism>
<name>A0A0J9EQH5_AJEDA</name>
<sequence>MAKNRSGDREWPRVGNREWPRIGAYVESVECNGIVYMIDRGGGRGSAIENGRGSAIENGRGSE</sequence>
<dbReference type="EMBL" id="GG749463">
    <property type="protein sequence ID" value="KMW68302.1"/>
    <property type="molecule type" value="Genomic_DNA"/>
</dbReference>
<feature type="non-terminal residue" evidence="1">
    <location>
        <position position="63"/>
    </location>
</feature>